<feature type="region of interest" description="Disordered" evidence="1">
    <location>
        <begin position="1"/>
        <end position="27"/>
    </location>
</feature>
<dbReference type="EMBL" id="GBRH01272339">
    <property type="protein sequence ID" value="JAD25556.1"/>
    <property type="molecule type" value="Transcribed_RNA"/>
</dbReference>
<name>A0A0A8YHT4_ARUDO</name>
<evidence type="ECO:0000313" key="2">
    <source>
        <dbReference type="EMBL" id="JAD25556.1"/>
    </source>
</evidence>
<organism evidence="2">
    <name type="scientific">Arundo donax</name>
    <name type="common">Giant reed</name>
    <name type="synonym">Donax arundinaceus</name>
    <dbReference type="NCBI Taxonomy" id="35708"/>
    <lineage>
        <taxon>Eukaryota</taxon>
        <taxon>Viridiplantae</taxon>
        <taxon>Streptophyta</taxon>
        <taxon>Embryophyta</taxon>
        <taxon>Tracheophyta</taxon>
        <taxon>Spermatophyta</taxon>
        <taxon>Magnoliopsida</taxon>
        <taxon>Liliopsida</taxon>
        <taxon>Poales</taxon>
        <taxon>Poaceae</taxon>
        <taxon>PACMAD clade</taxon>
        <taxon>Arundinoideae</taxon>
        <taxon>Arundineae</taxon>
        <taxon>Arundo</taxon>
    </lineage>
</organism>
<proteinExistence type="predicted"/>
<evidence type="ECO:0000256" key="1">
    <source>
        <dbReference type="SAM" id="MobiDB-lite"/>
    </source>
</evidence>
<accession>A0A0A8YHT4</accession>
<protein>
    <submittedName>
        <fullName evidence="2">Uncharacterized protein</fullName>
    </submittedName>
</protein>
<sequence length="27" mass="2824">MVFKASPGSSQGVPMSEAGRHIALKTH</sequence>
<dbReference type="AlphaFoldDB" id="A0A0A8YHT4"/>
<reference evidence="2" key="1">
    <citation type="submission" date="2014-09" db="EMBL/GenBank/DDBJ databases">
        <authorList>
            <person name="Magalhaes I.L.F."/>
            <person name="Oliveira U."/>
            <person name="Santos F.R."/>
            <person name="Vidigal T.H.D.A."/>
            <person name="Brescovit A.D."/>
            <person name="Santos A.J."/>
        </authorList>
    </citation>
    <scope>NUCLEOTIDE SEQUENCE</scope>
    <source>
        <tissue evidence="2">Shoot tissue taken approximately 20 cm above the soil surface</tissue>
    </source>
</reference>
<reference evidence="2" key="2">
    <citation type="journal article" date="2015" name="Data Brief">
        <title>Shoot transcriptome of the giant reed, Arundo donax.</title>
        <authorList>
            <person name="Barrero R.A."/>
            <person name="Guerrero F.D."/>
            <person name="Moolhuijzen P."/>
            <person name="Goolsby J.A."/>
            <person name="Tidwell J."/>
            <person name="Bellgard S.E."/>
            <person name="Bellgard M.I."/>
        </authorList>
    </citation>
    <scope>NUCLEOTIDE SEQUENCE</scope>
    <source>
        <tissue evidence="2">Shoot tissue taken approximately 20 cm above the soil surface</tissue>
    </source>
</reference>